<dbReference type="PRINTS" id="PR00982">
    <property type="entry name" value="TRNASYNTHLYS"/>
</dbReference>
<evidence type="ECO:0000256" key="1">
    <source>
        <dbReference type="ARBA" id="ARBA00022598"/>
    </source>
</evidence>
<keyword evidence="5 6" id="KW-0030">Aminoacyl-tRNA synthetase</keyword>
<dbReference type="InterPro" id="IPR004364">
    <property type="entry name" value="Aa-tRNA-synt_II"/>
</dbReference>
<keyword evidence="4 6" id="KW-0067">ATP-binding</keyword>
<evidence type="ECO:0000256" key="3">
    <source>
        <dbReference type="ARBA" id="ARBA00022741"/>
    </source>
</evidence>
<feature type="binding site" evidence="6">
    <location>
        <position position="425"/>
    </location>
    <ligand>
        <name>Mg(2+)</name>
        <dbReference type="ChEBI" id="CHEBI:18420"/>
        <label>2</label>
    </ligand>
</feature>
<dbReference type="Gene3D" id="2.40.50.140">
    <property type="entry name" value="Nucleic acid-binding proteins"/>
    <property type="match status" value="1"/>
</dbReference>
<dbReference type="SUPFAM" id="SSF55681">
    <property type="entry name" value="Class II aaRS and biotin synthetases"/>
    <property type="match status" value="1"/>
</dbReference>
<evidence type="ECO:0000313" key="8">
    <source>
        <dbReference type="EMBL" id="QQG45153.1"/>
    </source>
</evidence>
<keyword evidence="3 6" id="KW-0547">Nucleotide-binding</keyword>
<dbReference type="InterPro" id="IPR002313">
    <property type="entry name" value="Lys-tRNA-ligase_II"/>
</dbReference>
<dbReference type="GO" id="GO:0000049">
    <property type="term" value="F:tRNA binding"/>
    <property type="evidence" value="ECO:0007669"/>
    <property type="project" value="TreeGrafter"/>
</dbReference>
<comment type="caution">
    <text evidence="6">Lacks conserved residue(s) required for the propagation of feature annotation.</text>
</comment>
<dbReference type="SUPFAM" id="SSF50249">
    <property type="entry name" value="Nucleic acid-binding proteins"/>
    <property type="match status" value="1"/>
</dbReference>
<evidence type="ECO:0000256" key="5">
    <source>
        <dbReference type="ARBA" id="ARBA00023146"/>
    </source>
</evidence>
<comment type="similarity">
    <text evidence="6">Belongs to the class-II aminoacyl-tRNA synthetase family.</text>
</comment>
<comment type="catalytic activity">
    <reaction evidence="6">
        <text>tRNA(Lys) + L-lysine + ATP = L-lysyl-tRNA(Lys) + AMP + diphosphate</text>
        <dbReference type="Rhea" id="RHEA:20792"/>
        <dbReference type="Rhea" id="RHEA-COMP:9696"/>
        <dbReference type="Rhea" id="RHEA-COMP:9697"/>
        <dbReference type="ChEBI" id="CHEBI:30616"/>
        <dbReference type="ChEBI" id="CHEBI:32551"/>
        <dbReference type="ChEBI" id="CHEBI:33019"/>
        <dbReference type="ChEBI" id="CHEBI:78442"/>
        <dbReference type="ChEBI" id="CHEBI:78529"/>
        <dbReference type="ChEBI" id="CHEBI:456215"/>
        <dbReference type="EC" id="6.1.1.6"/>
    </reaction>
</comment>
<dbReference type="GO" id="GO:0004824">
    <property type="term" value="F:lysine-tRNA ligase activity"/>
    <property type="evidence" value="ECO:0007669"/>
    <property type="project" value="UniProtKB-UniRule"/>
</dbReference>
<evidence type="ECO:0000259" key="7">
    <source>
        <dbReference type="PROSITE" id="PS50862"/>
    </source>
</evidence>
<dbReference type="EC" id="6.1.1.6" evidence="6"/>
<comment type="subunit">
    <text evidence="6">Homodimer.</text>
</comment>
<keyword evidence="1 6" id="KW-0436">Ligase</keyword>
<comment type="cofactor">
    <cofactor evidence="6">
        <name>Mg(2+)</name>
        <dbReference type="ChEBI" id="CHEBI:18420"/>
    </cofactor>
    <text evidence="6">Binds 3 Mg(2+) ions per subunit.</text>
</comment>
<dbReference type="EMBL" id="CP066690">
    <property type="protein sequence ID" value="QQG45153.1"/>
    <property type="molecule type" value="Genomic_DNA"/>
</dbReference>
<dbReference type="InterPro" id="IPR045864">
    <property type="entry name" value="aa-tRNA-synth_II/BPL/LPL"/>
</dbReference>
<protein>
    <recommendedName>
        <fullName evidence="6">Lysine--tRNA ligase</fullName>
        <ecNumber evidence="6">6.1.1.6</ecNumber>
    </recommendedName>
    <alternativeName>
        <fullName evidence="6">Lysyl-tRNA synthetase</fullName>
        <shortName evidence="6">LysRS</shortName>
    </alternativeName>
</protein>
<dbReference type="Pfam" id="PF00152">
    <property type="entry name" value="tRNA-synt_2"/>
    <property type="match status" value="1"/>
</dbReference>
<feature type="binding site" evidence="6">
    <location>
        <position position="425"/>
    </location>
    <ligand>
        <name>Mg(2+)</name>
        <dbReference type="ChEBI" id="CHEBI:18420"/>
        <label>1</label>
    </ligand>
</feature>
<evidence type="ECO:0000313" key="9">
    <source>
        <dbReference type="Proteomes" id="UP000595618"/>
    </source>
</evidence>
<dbReference type="CDD" id="cd00775">
    <property type="entry name" value="LysRS_core"/>
    <property type="match status" value="1"/>
</dbReference>
<dbReference type="NCBIfam" id="NF001756">
    <property type="entry name" value="PRK00484.1"/>
    <property type="match status" value="1"/>
</dbReference>
<gene>
    <name evidence="6 8" type="primary">lysS</name>
    <name evidence="8" type="ORF">HYW89_04105</name>
</gene>
<keyword evidence="6" id="KW-0963">Cytoplasm</keyword>
<dbReference type="PROSITE" id="PS50862">
    <property type="entry name" value="AA_TRNA_LIGASE_II"/>
    <property type="match status" value="1"/>
</dbReference>
<keyword evidence="2 6" id="KW-0479">Metal-binding</keyword>
<name>A0A7T5US03_9BACT</name>
<keyword evidence="6" id="KW-0648">Protein biosynthesis</keyword>
<evidence type="ECO:0000256" key="4">
    <source>
        <dbReference type="ARBA" id="ARBA00022840"/>
    </source>
</evidence>
<dbReference type="InterPro" id="IPR006195">
    <property type="entry name" value="aa-tRNA-synth_II"/>
</dbReference>
<dbReference type="InterPro" id="IPR012340">
    <property type="entry name" value="NA-bd_OB-fold"/>
</dbReference>
<keyword evidence="6" id="KW-0460">Magnesium</keyword>
<dbReference type="GO" id="GO:0000287">
    <property type="term" value="F:magnesium ion binding"/>
    <property type="evidence" value="ECO:0007669"/>
    <property type="project" value="UniProtKB-UniRule"/>
</dbReference>
<accession>A0A7T5US03</accession>
<comment type="subcellular location">
    <subcellularLocation>
        <location evidence="6">Cytoplasm</location>
    </subcellularLocation>
</comment>
<dbReference type="PANTHER" id="PTHR42918:SF15">
    <property type="entry name" value="LYSINE--TRNA LIGASE, CHLOROPLASTIC_MITOCHONDRIAL"/>
    <property type="match status" value="1"/>
</dbReference>
<dbReference type="Gene3D" id="3.30.930.10">
    <property type="entry name" value="Bira Bifunctional Protein, Domain 2"/>
    <property type="match status" value="1"/>
</dbReference>
<dbReference type="CDD" id="cd04322">
    <property type="entry name" value="LysRS_N"/>
    <property type="match status" value="1"/>
</dbReference>
<dbReference type="GO" id="GO:0006430">
    <property type="term" value="P:lysyl-tRNA aminoacylation"/>
    <property type="evidence" value="ECO:0007669"/>
    <property type="project" value="UniProtKB-UniRule"/>
</dbReference>
<proteinExistence type="inferred from homology"/>
<dbReference type="InterPro" id="IPR018149">
    <property type="entry name" value="Lys-tRNA-synth_II_C"/>
</dbReference>
<dbReference type="GO" id="GO:0005524">
    <property type="term" value="F:ATP binding"/>
    <property type="evidence" value="ECO:0007669"/>
    <property type="project" value="UniProtKB-UniRule"/>
</dbReference>
<dbReference type="HAMAP" id="MF_00252">
    <property type="entry name" value="Lys_tRNA_synth_class2"/>
    <property type="match status" value="1"/>
</dbReference>
<reference evidence="8 9" key="1">
    <citation type="submission" date="2020-07" db="EMBL/GenBank/DDBJ databases">
        <title>Huge and variable diversity of episymbiotic CPR bacteria and DPANN archaea in groundwater ecosystems.</title>
        <authorList>
            <person name="He C.Y."/>
            <person name="Keren R."/>
            <person name="Whittaker M."/>
            <person name="Farag I.F."/>
            <person name="Doudna J."/>
            <person name="Cate J.H.D."/>
            <person name="Banfield J.F."/>
        </authorList>
    </citation>
    <scope>NUCLEOTIDE SEQUENCE [LARGE SCALE GENOMIC DNA]</scope>
    <source>
        <strain evidence="8">NC_groundwater_541_Ag_S-0.1um_46_50</strain>
    </source>
</reference>
<dbReference type="AlphaFoldDB" id="A0A7T5US03"/>
<dbReference type="NCBIfam" id="TIGR00499">
    <property type="entry name" value="lysS_bact"/>
    <property type="match status" value="1"/>
</dbReference>
<evidence type="ECO:0000256" key="2">
    <source>
        <dbReference type="ARBA" id="ARBA00022723"/>
    </source>
</evidence>
<dbReference type="InterPro" id="IPR044136">
    <property type="entry name" value="Lys-tRNA-ligase_II_N"/>
</dbReference>
<dbReference type="Proteomes" id="UP000595618">
    <property type="component" value="Chromosome"/>
</dbReference>
<sequence>MALEDIRKERLKKLEKLQSTGSDPYPAESGRTHLIGEVLKKFSALAKSKKAVAVAGRIMAKREHGGSTFIDIQDAGGPPLRGEARPASLGGKIQAYFKNNVLGEKYGMFMETVDIGDFLGIEGKLFKTKKGEETIEVSGWQMLAKSLRPLPEKWHGLQDVEERFRKRYLDILMNPEVRERFETRSKIIRVLRDFFEKNGFLEVETPMLHPIPGGALAKPFVTHHNALDIDLYLRIAPELYLKRLLIAGWEKIFEIGKSFRNEGIDASHNPEFTEPECYAAYWDEEDMMKFVEDLFLSLLRSDLDRSYRGPTSRHQVEFEGKKIIFKKPFPRIAFKELLKRYALVIDYDSESRDSLATRARQFGIEVGRHETKGKIADEIYKKICRPHLVQPTFVVNHPLDISPLAKRAKHAGEVRRFQLVAGGMELTNGFAELNDPLDQRKRFEEQENLRGGGEEEAHRIDEDYMEAMEYGMPPAAGLGIGLDRVVMLFTNTKNIREVVLFPTMRQK</sequence>
<organism evidence="8 9">
    <name type="scientific">Candidatus Sungiibacteriota bacterium</name>
    <dbReference type="NCBI Taxonomy" id="2750080"/>
    <lineage>
        <taxon>Bacteria</taxon>
        <taxon>Candidatus Sungiibacteriota</taxon>
    </lineage>
</organism>
<dbReference type="GO" id="GO:0005829">
    <property type="term" value="C:cytosol"/>
    <property type="evidence" value="ECO:0007669"/>
    <property type="project" value="TreeGrafter"/>
</dbReference>
<dbReference type="PANTHER" id="PTHR42918">
    <property type="entry name" value="LYSYL-TRNA SYNTHETASE"/>
    <property type="match status" value="1"/>
</dbReference>
<evidence type="ECO:0000256" key="6">
    <source>
        <dbReference type="HAMAP-Rule" id="MF_00252"/>
    </source>
</evidence>
<feature type="domain" description="Aminoacyl-transfer RNA synthetases class-II family profile" evidence="7">
    <location>
        <begin position="181"/>
        <end position="502"/>
    </location>
</feature>